<proteinExistence type="predicted"/>
<keyword evidence="1" id="KW-1133">Transmembrane helix</keyword>
<dbReference type="Pfam" id="PF13967">
    <property type="entry name" value="RSN1_TM"/>
    <property type="match status" value="1"/>
</dbReference>
<protein>
    <recommendedName>
        <fullName evidence="2">CSC1/OSCA1-like N-terminal transmembrane domain-containing protein</fullName>
    </recommendedName>
</protein>
<name>A0ABR0VIU8_REHGL</name>
<dbReference type="InterPro" id="IPR032880">
    <property type="entry name" value="CSC1/OSCA1-like_N"/>
</dbReference>
<comment type="caution">
    <text evidence="3">The sequence shown here is derived from an EMBL/GenBank/DDBJ whole genome shotgun (WGS) entry which is preliminary data.</text>
</comment>
<organism evidence="3 4">
    <name type="scientific">Rehmannia glutinosa</name>
    <name type="common">Chinese foxglove</name>
    <dbReference type="NCBI Taxonomy" id="99300"/>
    <lineage>
        <taxon>Eukaryota</taxon>
        <taxon>Viridiplantae</taxon>
        <taxon>Streptophyta</taxon>
        <taxon>Embryophyta</taxon>
        <taxon>Tracheophyta</taxon>
        <taxon>Spermatophyta</taxon>
        <taxon>Magnoliopsida</taxon>
        <taxon>eudicotyledons</taxon>
        <taxon>Gunneridae</taxon>
        <taxon>Pentapetalae</taxon>
        <taxon>asterids</taxon>
        <taxon>lamiids</taxon>
        <taxon>Lamiales</taxon>
        <taxon>Orobanchaceae</taxon>
        <taxon>Rehmannieae</taxon>
        <taxon>Rehmannia</taxon>
    </lineage>
</organism>
<dbReference type="InterPro" id="IPR045122">
    <property type="entry name" value="Csc1-like"/>
</dbReference>
<keyword evidence="1" id="KW-0472">Membrane</keyword>
<dbReference type="PANTHER" id="PTHR13018:SF96">
    <property type="entry name" value="OS05G0393800 PROTEIN"/>
    <property type="match status" value="1"/>
</dbReference>
<dbReference type="Proteomes" id="UP001318860">
    <property type="component" value="Unassembled WGS sequence"/>
</dbReference>
<dbReference type="EMBL" id="JABTTQ020001120">
    <property type="protein sequence ID" value="KAK6135051.1"/>
    <property type="molecule type" value="Genomic_DNA"/>
</dbReference>
<evidence type="ECO:0000256" key="1">
    <source>
        <dbReference type="SAM" id="Phobius"/>
    </source>
</evidence>
<evidence type="ECO:0000313" key="4">
    <source>
        <dbReference type="Proteomes" id="UP001318860"/>
    </source>
</evidence>
<gene>
    <name evidence="3" type="ORF">DH2020_031229</name>
</gene>
<feature type="transmembrane region" description="Helical" evidence="1">
    <location>
        <begin position="159"/>
        <end position="178"/>
    </location>
</feature>
<keyword evidence="1" id="KW-0812">Transmembrane</keyword>
<keyword evidence="4" id="KW-1185">Reference proteome</keyword>
<evidence type="ECO:0000259" key="2">
    <source>
        <dbReference type="Pfam" id="PF13967"/>
    </source>
</evidence>
<evidence type="ECO:0000313" key="3">
    <source>
        <dbReference type="EMBL" id="KAK6135051.1"/>
    </source>
</evidence>
<feature type="domain" description="CSC1/OSCA1-like N-terminal transmembrane" evidence="2">
    <location>
        <begin position="7"/>
        <end position="180"/>
    </location>
</feature>
<feature type="transmembrane region" description="Helical" evidence="1">
    <location>
        <begin position="109"/>
        <end position="128"/>
    </location>
</feature>
<dbReference type="PANTHER" id="PTHR13018">
    <property type="entry name" value="PROBABLE MEMBRANE PROTEIN DUF221-RELATED"/>
    <property type="match status" value="1"/>
</dbReference>
<accession>A0ABR0VIU8</accession>
<reference evidence="3 4" key="1">
    <citation type="journal article" date="2021" name="Comput. Struct. Biotechnol. J.">
        <title>De novo genome assembly of the potent medicinal plant Rehmannia glutinosa using nanopore technology.</title>
        <authorList>
            <person name="Ma L."/>
            <person name="Dong C."/>
            <person name="Song C."/>
            <person name="Wang X."/>
            <person name="Zheng X."/>
            <person name="Niu Y."/>
            <person name="Chen S."/>
            <person name="Feng W."/>
        </authorList>
    </citation>
    <scope>NUCLEOTIDE SEQUENCE [LARGE SCALE GENOMIC DNA]</scope>
    <source>
        <strain evidence="3">DH-2019</strain>
    </source>
</reference>
<feature type="transmembrane region" description="Helical" evidence="1">
    <location>
        <begin position="12"/>
        <end position="30"/>
    </location>
</feature>
<sequence length="247" mass="28618">MASLQDIAASAYINLVSVLAFLLGFAFLRLQPINDRVYFAKWYKEGIRASPKKSGALLKKFVNLDLKTYLMFWTWMTEALRMPELELIDYAGLDSVVYIRIYLLGKCRLKIFVPIAILAFAVLVPVNWTGETLDNIADLTYSDIDKFSISNVPSGSLRLLAHIIMAYIFTFWTCYVLYKEYQIIANKRLQFIASAKRRPDQFTVLVRNIPPDPDESVSEHVEHFFCVNHPDHYLTHQVCIYIPWMMI</sequence>